<keyword evidence="2" id="KW-1185">Reference proteome</keyword>
<comment type="caution">
    <text evidence="1">The sequence shown here is derived from an EMBL/GenBank/DDBJ whole genome shotgun (WGS) entry which is preliminary data.</text>
</comment>
<evidence type="ECO:0000313" key="2">
    <source>
        <dbReference type="Proteomes" id="UP000031802"/>
    </source>
</evidence>
<protein>
    <submittedName>
        <fullName evidence="1">Uncharacterized protein</fullName>
    </submittedName>
</protein>
<organism evidence="1 2">
    <name type="scientific">Sphingobacterium deserti</name>
    <dbReference type="NCBI Taxonomy" id="1229276"/>
    <lineage>
        <taxon>Bacteria</taxon>
        <taxon>Pseudomonadati</taxon>
        <taxon>Bacteroidota</taxon>
        <taxon>Sphingobacteriia</taxon>
        <taxon>Sphingobacteriales</taxon>
        <taxon>Sphingobacteriaceae</taxon>
        <taxon>Sphingobacterium</taxon>
    </lineage>
</organism>
<reference evidence="2" key="1">
    <citation type="submission" date="2014-04" db="EMBL/GenBank/DDBJ databases">
        <title>Whole-Genome optical mapping and complete genome sequence of Sphingobacterium deserti sp. nov., a new spaces isolated from desert in the west of China.</title>
        <authorList>
            <person name="Teng C."/>
            <person name="Zhou Z."/>
            <person name="Li X."/>
            <person name="Chen M."/>
            <person name="Lin M."/>
            <person name="Wang L."/>
            <person name="Su S."/>
            <person name="Zhang C."/>
            <person name="Zhang W."/>
        </authorList>
    </citation>
    <scope>NUCLEOTIDE SEQUENCE [LARGE SCALE GENOMIC DNA]</scope>
    <source>
        <strain evidence="2">ACCC05744</strain>
    </source>
</reference>
<sequence>MRFKKIACNSAGRISTVSMSSIHEKRVTNDPAGSTIYSNNISDDFQPHRSGIKQTLMY</sequence>
<proteinExistence type="predicted"/>
<reference evidence="1 2" key="2">
    <citation type="journal article" date="2015" name="PLoS ONE">
        <title>Whole-Genome Optical Mapping and Finished Genome Sequence of Sphingobacterium deserti sp. nov., a New Species Isolated from the Western Desert of China.</title>
        <authorList>
            <person name="Teng C."/>
            <person name="Zhou Z."/>
            <person name="Molnar I."/>
            <person name="Li X."/>
            <person name="Tang R."/>
            <person name="Chen M."/>
            <person name="Wang L."/>
            <person name="Su S."/>
            <person name="Zhang W."/>
            <person name="Lin M."/>
        </authorList>
    </citation>
    <scope>NUCLEOTIDE SEQUENCE [LARGE SCALE GENOMIC DNA]</scope>
    <source>
        <strain evidence="2">ACCC05744</strain>
    </source>
</reference>
<evidence type="ECO:0000313" key="1">
    <source>
        <dbReference type="EMBL" id="KGE15439.1"/>
    </source>
</evidence>
<name>A0A0B8T9K8_9SPHI</name>
<dbReference type="STRING" id="1229276.DI53_0812"/>
<dbReference type="AlphaFoldDB" id="A0A0B8T9K8"/>
<gene>
    <name evidence="1" type="ORF">DI53_0812</name>
</gene>
<dbReference type="EMBL" id="JJMU01000012">
    <property type="protein sequence ID" value="KGE15439.1"/>
    <property type="molecule type" value="Genomic_DNA"/>
</dbReference>
<accession>A0A0B8T9K8</accession>
<dbReference type="Proteomes" id="UP000031802">
    <property type="component" value="Unassembled WGS sequence"/>
</dbReference>